<gene>
    <name evidence="2" type="ORF">ACFQRG_18720</name>
</gene>
<dbReference type="RefSeq" id="WP_380968950.1">
    <property type="nucleotide sequence ID" value="NZ_JBHTCO010000041.1"/>
</dbReference>
<reference evidence="3" key="1">
    <citation type="journal article" date="2019" name="Int. J. Syst. Evol. Microbiol.">
        <title>The Global Catalogue of Microorganisms (GCM) 10K type strain sequencing project: providing services to taxonomists for standard genome sequencing and annotation.</title>
        <authorList>
            <consortium name="The Broad Institute Genomics Platform"/>
            <consortium name="The Broad Institute Genome Sequencing Center for Infectious Disease"/>
            <person name="Wu L."/>
            <person name="Ma J."/>
        </authorList>
    </citation>
    <scope>NUCLEOTIDE SEQUENCE [LARGE SCALE GENOMIC DNA]</scope>
    <source>
        <strain evidence="3">CGMCC 1.16305</strain>
    </source>
</reference>
<evidence type="ECO:0008006" key="4">
    <source>
        <dbReference type="Google" id="ProtNLM"/>
    </source>
</evidence>
<dbReference type="EMBL" id="JBHTCO010000041">
    <property type="protein sequence ID" value="MFC7394949.1"/>
    <property type="molecule type" value="Genomic_DNA"/>
</dbReference>
<evidence type="ECO:0000313" key="2">
    <source>
        <dbReference type="EMBL" id="MFC7394949.1"/>
    </source>
</evidence>
<keyword evidence="3" id="KW-1185">Reference proteome</keyword>
<feature type="transmembrane region" description="Helical" evidence="1">
    <location>
        <begin position="65"/>
        <end position="82"/>
    </location>
</feature>
<feature type="transmembrane region" description="Helical" evidence="1">
    <location>
        <begin position="94"/>
        <end position="112"/>
    </location>
</feature>
<comment type="caution">
    <text evidence="2">The sequence shown here is derived from an EMBL/GenBank/DDBJ whole genome shotgun (WGS) entry which is preliminary data.</text>
</comment>
<dbReference type="Pfam" id="PF12679">
    <property type="entry name" value="ABC2_membrane_2"/>
    <property type="match status" value="1"/>
</dbReference>
<feature type="transmembrane region" description="Helical" evidence="1">
    <location>
        <begin position="163"/>
        <end position="182"/>
    </location>
</feature>
<feature type="transmembrane region" description="Helical" evidence="1">
    <location>
        <begin position="119"/>
        <end position="143"/>
    </location>
</feature>
<evidence type="ECO:0000256" key="1">
    <source>
        <dbReference type="SAM" id="Phobius"/>
    </source>
</evidence>
<sequence>MSSSNVFWTLFKYEYKAVFANRKLGRKNKMPQKVWLVYAALLYIAFLGFAVYATYHHWNFQLRNIWFFTLGLPWMLFGFGISSIKNEWENSTEGWWLTLPYSRIMLIGAKYIAALFKTLFILIVIYALAIVYAILYGACISVWQGGYPLHEVTQFIMSGFWWYLFLIGLMPLMVSIGVLVGVIKYSTAKYISPLIYIFMFILGYGMYGGLGLFNQKHNLYTVFSGEISPGSSPFPVVFIYFMIAGWVLAYLMVRFSGYLLKNRLDL</sequence>
<evidence type="ECO:0000313" key="3">
    <source>
        <dbReference type="Proteomes" id="UP001596505"/>
    </source>
</evidence>
<proteinExistence type="predicted"/>
<organism evidence="2 3">
    <name type="scientific">Scopulibacillus cellulosilyticus</name>
    <dbReference type="NCBI Taxonomy" id="2665665"/>
    <lineage>
        <taxon>Bacteria</taxon>
        <taxon>Bacillati</taxon>
        <taxon>Bacillota</taxon>
        <taxon>Bacilli</taxon>
        <taxon>Bacillales</taxon>
        <taxon>Sporolactobacillaceae</taxon>
        <taxon>Scopulibacillus</taxon>
    </lineage>
</organism>
<feature type="transmembrane region" description="Helical" evidence="1">
    <location>
        <begin position="194"/>
        <end position="213"/>
    </location>
</feature>
<keyword evidence="1" id="KW-0472">Membrane</keyword>
<keyword evidence="1" id="KW-0812">Transmembrane</keyword>
<accession>A0ABW2Q0Q0</accession>
<keyword evidence="1" id="KW-1133">Transmembrane helix</keyword>
<dbReference type="Proteomes" id="UP001596505">
    <property type="component" value="Unassembled WGS sequence"/>
</dbReference>
<protein>
    <recommendedName>
        <fullName evidence="4">ABC-2 type transport system permease protein</fullName>
    </recommendedName>
</protein>
<feature type="transmembrane region" description="Helical" evidence="1">
    <location>
        <begin position="35"/>
        <end position="53"/>
    </location>
</feature>
<feature type="transmembrane region" description="Helical" evidence="1">
    <location>
        <begin position="233"/>
        <end position="253"/>
    </location>
</feature>
<name>A0ABW2Q0Q0_9BACL</name>